<dbReference type="SUPFAM" id="SSF53474">
    <property type="entry name" value="alpha/beta-Hydrolases"/>
    <property type="match status" value="1"/>
</dbReference>
<dbReference type="Gene3D" id="3.40.50.1820">
    <property type="entry name" value="alpha/beta hydrolase"/>
    <property type="match status" value="1"/>
</dbReference>
<dbReference type="Proteomes" id="UP000306888">
    <property type="component" value="Unassembled WGS sequence"/>
</dbReference>
<dbReference type="OrthoDB" id="1908495at2"/>
<dbReference type="EMBL" id="SRYR01000002">
    <property type="protein sequence ID" value="TGY42650.1"/>
    <property type="molecule type" value="Genomic_DNA"/>
</dbReference>
<accession>A0A4V3RL70</accession>
<protein>
    <recommendedName>
        <fullName evidence="3">Alpha/beta hydrolase</fullName>
    </recommendedName>
</protein>
<evidence type="ECO:0008006" key="3">
    <source>
        <dbReference type="Google" id="ProtNLM"/>
    </source>
</evidence>
<proteinExistence type="predicted"/>
<keyword evidence="2" id="KW-1185">Reference proteome</keyword>
<dbReference type="AlphaFoldDB" id="A0A4V3RL70"/>
<organism evidence="1 2">
    <name type="scientific">Clostridium sartagoforme</name>
    <dbReference type="NCBI Taxonomy" id="84031"/>
    <lineage>
        <taxon>Bacteria</taxon>
        <taxon>Bacillati</taxon>
        <taxon>Bacillota</taxon>
        <taxon>Clostridia</taxon>
        <taxon>Eubacteriales</taxon>
        <taxon>Clostridiaceae</taxon>
        <taxon>Clostridium</taxon>
    </lineage>
</organism>
<name>A0A4V3RL70_9CLOT</name>
<dbReference type="RefSeq" id="WP_136006040.1">
    <property type="nucleotide sequence ID" value="NZ_SRYR01000002.1"/>
</dbReference>
<comment type="caution">
    <text evidence="1">The sequence shown here is derived from an EMBL/GenBank/DDBJ whole genome shotgun (WGS) entry which is preliminary data.</text>
</comment>
<reference evidence="1 2" key="1">
    <citation type="submission" date="2019-04" db="EMBL/GenBank/DDBJ databases">
        <title>Microbes associate with the intestines of laboratory mice.</title>
        <authorList>
            <person name="Navarre W."/>
            <person name="Wong E."/>
            <person name="Huang K."/>
            <person name="Tropini C."/>
            <person name="Ng K."/>
            <person name="Yu B."/>
        </authorList>
    </citation>
    <scope>NUCLEOTIDE SEQUENCE [LARGE SCALE GENOMIC DNA]</scope>
    <source>
        <strain evidence="1 2">NM50_B9-20</strain>
    </source>
</reference>
<evidence type="ECO:0000313" key="2">
    <source>
        <dbReference type="Proteomes" id="UP000306888"/>
    </source>
</evidence>
<gene>
    <name evidence="1" type="ORF">E5347_07500</name>
</gene>
<dbReference type="InterPro" id="IPR029058">
    <property type="entry name" value="AB_hydrolase_fold"/>
</dbReference>
<sequence>MKKLAVMFPGMNYNSDKPLLYYTKKILSKENYDIVSIAYGELPKEKQPAFDIAIKKAEEVTKDINWSNYDTILFVSKSIGTILAGIIAANLPKNIKHIYLTPVNETLEFMKGDIVVFSGKEDPMINTKDLVAEYKNKEIELYLYDDCNHSMETGDVNKDIKILSDITEKCQKHIKNIK</sequence>
<evidence type="ECO:0000313" key="1">
    <source>
        <dbReference type="EMBL" id="TGY42650.1"/>
    </source>
</evidence>